<name>A0ABQ6HXP8_9MICO</name>
<evidence type="ECO:0000313" key="5">
    <source>
        <dbReference type="Proteomes" id="UP001157091"/>
    </source>
</evidence>
<keyword evidence="2" id="KW-0732">Signal</keyword>
<evidence type="ECO:0000256" key="1">
    <source>
        <dbReference type="SAM" id="MobiDB-lite"/>
    </source>
</evidence>
<reference evidence="5" key="1">
    <citation type="journal article" date="2019" name="Int. J. Syst. Evol. Microbiol.">
        <title>The Global Catalogue of Microorganisms (GCM) 10K type strain sequencing project: providing services to taxonomists for standard genome sequencing and annotation.</title>
        <authorList>
            <consortium name="The Broad Institute Genomics Platform"/>
            <consortium name="The Broad Institute Genome Sequencing Center for Infectious Disease"/>
            <person name="Wu L."/>
            <person name="Ma J."/>
        </authorList>
    </citation>
    <scope>NUCLEOTIDE SEQUENCE [LARGE SCALE GENOMIC DNA]</scope>
    <source>
        <strain evidence="5">NBRC 106348</strain>
    </source>
</reference>
<dbReference type="CDD" id="cd06543">
    <property type="entry name" value="GH18_PF-ChiA-like"/>
    <property type="match status" value="1"/>
</dbReference>
<dbReference type="PANTHER" id="PTHR42976:SF1">
    <property type="entry name" value="GH18 DOMAIN-CONTAINING PROTEIN-RELATED"/>
    <property type="match status" value="1"/>
</dbReference>
<dbReference type="InterPro" id="IPR017853">
    <property type="entry name" value="GH"/>
</dbReference>
<dbReference type="InterPro" id="IPR001223">
    <property type="entry name" value="Glyco_hydro18_cat"/>
</dbReference>
<comment type="caution">
    <text evidence="4">The sequence shown here is derived from an EMBL/GenBank/DDBJ whole genome shotgun (WGS) entry which is preliminary data.</text>
</comment>
<feature type="chain" id="PRO_5046893010" description="GH18 domain-containing protein" evidence="2">
    <location>
        <begin position="30"/>
        <end position="400"/>
    </location>
</feature>
<protein>
    <recommendedName>
        <fullName evidence="3">GH18 domain-containing protein</fullName>
    </recommendedName>
</protein>
<keyword evidence="5" id="KW-1185">Reference proteome</keyword>
<dbReference type="Proteomes" id="UP001157091">
    <property type="component" value="Unassembled WGS sequence"/>
</dbReference>
<feature type="domain" description="GH18" evidence="3">
    <location>
        <begin position="91"/>
        <end position="280"/>
    </location>
</feature>
<dbReference type="PANTHER" id="PTHR42976">
    <property type="entry name" value="BIFUNCTIONAL CHITINASE/LYSOZYME-RELATED"/>
    <property type="match status" value="1"/>
</dbReference>
<dbReference type="RefSeq" id="WP_284292240.1">
    <property type="nucleotide sequence ID" value="NZ_BSUK01000001.1"/>
</dbReference>
<dbReference type="InterPro" id="IPR052750">
    <property type="entry name" value="GH18_Chitinase"/>
</dbReference>
<accession>A0ABQ6HXP8</accession>
<dbReference type="Pfam" id="PF00704">
    <property type="entry name" value="Glyco_hydro_18"/>
    <property type="match status" value="1"/>
</dbReference>
<dbReference type="SUPFAM" id="SSF51445">
    <property type="entry name" value="(Trans)glycosidases"/>
    <property type="match status" value="1"/>
</dbReference>
<evidence type="ECO:0000256" key="2">
    <source>
        <dbReference type="SAM" id="SignalP"/>
    </source>
</evidence>
<dbReference type="Gene3D" id="3.20.20.80">
    <property type="entry name" value="Glycosidases"/>
    <property type="match status" value="1"/>
</dbReference>
<dbReference type="PROSITE" id="PS51257">
    <property type="entry name" value="PROKAR_LIPOPROTEIN"/>
    <property type="match status" value="1"/>
</dbReference>
<evidence type="ECO:0000313" key="4">
    <source>
        <dbReference type="EMBL" id="GMA23165.1"/>
    </source>
</evidence>
<feature type="region of interest" description="Disordered" evidence="1">
    <location>
        <begin position="35"/>
        <end position="65"/>
    </location>
</feature>
<gene>
    <name evidence="4" type="ORF">GCM10025864_09240</name>
</gene>
<feature type="compositionally biased region" description="Low complexity" evidence="1">
    <location>
        <begin position="42"/>
        <end position="61"/>
    </location>
</feature>
<evidence type="ECO:0000259" key="3">
    <source>
        <dbReference type="Pfam" id="PF00704"/>
    </source>
</evidence>
<proteinExistence type="predicted"/>
<dbReference type="EMBL" id="BSUK01000001">
    <property type="protein sequence ID" value="GMA23165.1"/>
    <property type="molecule type" value="Genomic_DNA"/>
</dbReference>
<organism evidence="4 5">
    <name type="scientific">Luteimicrobium album</name>
    <dbReference type="NCBI Taxonomy" id="1054550"/>
    <lineage>
        <taxon>Bacteria</taxon>
        <taxon>Bacillati</taxon>
        <taxon>Actinomycetota</taxon>
        <taxon>Actinomycetes</taxon>
        <taxon>Micrococcales</taxon>
        <taxon>Luteimicrobium</taxon>
    </lineage>
</organism>
<sequence>MKRSVFRTGASVALATVLAAGPLAATALACGLGSHGHGGSGSHSTPGSHHVPGHPGHGTSPLKPGSKLPTQVFAPYLDVTAVDSIAQTSKDSGAKYVTLAFLQADKPGSCDLYWAGDPDQSVASRALGDEIAKIRKAGGDVIPSFGGYNADTDIITWAGDPANLTEIADSCTDVHKLAQAYEKVVTTYGVQRLDFDIESDSINNAPGVDRRNAAIAEVQQWAKKNHRTVEISYTLPSTPNGLAASGLAVLQSAAAHGAVIHNVNIMTFDYWDGVEHDMVADAESAATALTGQLKATILPHASQAELWRHVGVIQMNGTDDYRTADGVATEVFTPAQAVTFEKWAAKQHLAFLGFWALQRDNGSCPDATVAQNDCSGIDQKTWAFTKAFKPFTSDGWADRH</sequence>
<feature type="signal peptide" evidence="2">
    <location>
        <begin position="1"/>
        <end position="29"/>
    </location>
</feature>